<name>C7N314_SLAHD</name>
<sequence>MSLPANKRIFAALAAAFVLCAALVSGCAAKAQSDQKTDAQINRAYVSSVNSIAAEAAEDLSGFSAAIGAGDVASMKLSADAAAADLAKIESLEAPEAFAEVQAEYVEGARDMGDALKQYVDLYTKVQSAGDDIESGAYDSEIAEIQKLYDSGIEHLSEADNKLATLAGASDEAADAKTNAGPGSIFTNDKTE</sequence>
<evidence type="ECO:0000256" key="2">
    <source>
        <dbReference type="SAM" id="SignalP"/>
    </source>
</evidence>
<dbReference type="Proteomes" id="UP000002026">
    <property type="component" value="Chromosome"/>
</dbReference>
<organism evidence="3 4">
    <name type="scientific">Slackia heliotrinireducens (strain ATCC 29202 / DSM 20476 / NCTC 11029 / RHS 1)</name>
    <name type="common">Peptococcus heliotrinreducens</name>
    <dbReference type="NCBI Taxonomy" id="471855"/>
    <lineage>
        <taxon>Bacteria</taxon>
        <taxon>Bacillati</taxon>
        <taxon>Actinomycetota</taxon>
        <taxon>Coriobacteriia</taxon>
        <taxon>Eggerthellales</taxon>
        <taxon>Eggerthellaceae</taxon>
        <taxon>Slackia</taxon>
    </lineage>
</organism>
<keyword evidence="2" id="KW-0732">Signal</keyword>
<dbReference type="KEGG" id="shi:Shel_04750"/>
<gene>
    <name evidence="3" type="ordered locus">Shel_04750</name>
</gene>
<protein>
    <recommendedName>
        <fullName evidence="5">Lipoprotein</fullName>
    </recommendedName>
</protein>
<dbReference type="PROSITE" id="PS51257">
    <property type="entry name" value="PROKAR_LIPOPROTEIN"/>
    <property type="match status" value="1"/>
</dbReference>
<keyword evidence="4" id="KW-1185">Reference proteome</keyword>
<dbReference type="EMBL" id="CP001684">
    <property type="protein sequence ID" value="ACV21535.1"/>
    <property type="molecule type" value="Genomic_DNA"/>
</dbReference>
<dbReference type="RefSeq" id="WP_012797640.1">
    <property type="nucleotide sequence ID" value="NC_013165.1"/>
</dbReference>
<evidence type="ECO:0000313" key="4">
    <source>
        <dbReference type="Proteomes" id="UP000002026"/>
    </source>
</evidence>
<accession>C7N314</accession>
<dbReference type="AlphaFoldDB" id="C7N314"/>
<evidence type="ECO:0008006" key="5">
    <source>
        <dbReference type="Google" id="ProtNLM"/>
    </source>
</evidence>
<dbReference type="HOGENOM" id="CLU_103351_0_0_11"/>
<evidence type="ECO:0000256" key="1">
    <source>
        <dbReference type="SAM" id="MobiDB-lite"/>
    </source>
</evidence>
<feature type="signal peptide" evidence="2">
    <location>
        <begin position="1"/>
        <end position="30"/>
    </location>
</feature>
<evidence type="ECO:0000313" key="3">
    <source>
        <dbReference type="EMBL" id="ACV21535.1"/>
    </source>
</evidence>
<feature type="region of interest" description="Disordered" evidence="1">
    <location>
        <begin position="170"/>
        <end position="192"/>
    </location>
</feature>
<dbReference type="eggNOG" id="ENOG5031TKE">
    <property type="taxonomic scope" value="Bacteria"/>
</dbReference>
<reference evidence="3 4" key="1">
    <citation type="journal article" date="2009" name="Stand. Genomic Sci.">
        <title>Complete genome sequence of Slackia heliotrinireducens type strain (RHS 1).</title>
        <authorList>
            <person name="Pukall R."/>
            <person name="Lapidus A."/>
            <person name="Nolan M."/>
            <person name="Copeland A."/>
            <person name="Glavina Del Rio T."/>
            <person name="Lucas S."/>
            <person name="Chen F."/>
            <person name="Tice H."/>
            <person name="Cheng J.F."/>
            <person name="Chertkov O."/>
            <person name="Bruce D."/>
            <person name="Goodwin L."/>
            <person name="Kuske C."/>
            <person name="Brettin T."/>
            <person name="Detter J.C."/>
            <person name="Han C."/>
            <person name="Pitluck S."/>
            <person name="Pati A."/>
            <person name="Mavrommatis K."/>
            <person name="Ivanova N."/>
            <person name="Ovchinnikova G."/>
            <person name="Chen A."/>
            <person name="Palaniappan K."/>
            <person name="Schneider S."/>
            <person name="Rohde M."/>
            <person name="Chain P."/>
            <person name="D'haeseleer P."/>
            <person name="Goker M."/>
            <person name="Bristow J."/>
            <person name="Eisen J.A."/>
            <person name="Markowitz V."/>
            <person name="Kyrpides N.C."/>
            <person name="Klenk H.P."/>
            <person name="Hugenholtz P."/>
        </authorList>
    </citation>
    <scope>NUCLEOTIDE SEQUENCE [LARGE SCALE GENOMIC DNA]</scope>
    <source>
        <strain evidence="4">ATCC 29202 / DSM 20476 / NCTC 11029 / RHS 1</strain>
    </source>
</reference>
<feature type="chain" id="PRO_5039329225" description="Lipoprotein" evidence="2">
    <location>
        <begin position="31"/>
        <end position="192"/>
    </location>
</feature>
<proteinExistence type="predicted"/>